<dbReference type="InterPro" id="IPR050123">
    <property type="entry name" value="Prok_molybdopt-oxidoreductase"/>
</dbReference>
<feature type="domain" description="Molybdopterin oxidoreductase" evidence="10">
    <location>
        <begin position="121"/>
        <end position="495"/>
    </location>
</feature>
<organism evidence="12 13">
    <name type="scientific">Nocardia callitridis</name>
    <dbReference type="NCBI Taxonomy" id="648753"/>
    <lineage>
        <taxon>Bacteria</taxon>
        <taxon>Bacillati</taxon>
        <taxon>Actinomycetota</taxon>
        <taxon>Actinomycetes</taxon>
        <taxon>Mycobacteriales</taxon>
        <taxon>Nocardiaceae</taxon>
        <taxon>Nocardia</taxon>
    </lineage>
</organism>
<evidence type="ECO:0000259" key="11">
    <source>
        <dbReference type="Pfam" id="PF01568"/>
    </source>
</evidence>
<dbReference type="InterPro" id="IPR041953">
    <property type="entry name" value="YdeP_MopB"/>
</dbReference>
<dbReference type="PANTHER" id="PTHR43105:SF4">
    <property type="entry name" value="PROTEIN YDEP"/>
    <property type="match status" value="1"/>
</dbReference>
<dbReference type="PIRSF" id="PIRSF000144">
    <property type="entry name" value="CbbBc"/>
    <property type="match status" value="1"/>
</dbReference>
<comment type="similarity">
    <text evidence="3">Belongs to the prokaryotic molybdopterin-containing oxidoreductase family.</text>
</comment>
<dbReference type="Proteomes" id="UP001500603">
    <property type="component" value="Unassembled WGS sequence"/>
</dbReference>
<dbReference type="CDD" id="cd02767">
    <property type="entry name" value="MopB_ydeP"/>
    <property type="match status" value="1"/>
</dbReference>
<evidence type="ECO:0000256" key="8">
    <source>
        <dbReference type="ARBA" id="ARBA00023004"/>
    </source>
</evidence>
<evidence type="ECO:0000313" key="13">
    <source>
        <dbReference type="Proteomes" id="UP001500603"/>
    </source>
</evidence>
<keyword evidence="13" id="KW-1185">Reference proteome</keyword>
<reference evidence="13" key="1">
    <citation type="journal article" date="2019" name="Int. J. Syst. Evol. Microbiol.">
        <title>The Global Catalogue of Microorganisms (GCM) 10K type strain sequencing project: providing services to taxonomists for standard genome sequencing and annotation.</title>
        <authorList>
            <consortium name="The Broad Institute Genomics Platform"/>
            <consortium name="The Broad Institute Genome Sequencing Center for Infectious Disease"/>
            <person name="Wu L."/>
            <person name="Ma J."/>
        </authorList>
    </citation>
    <scope>NUCLEOTIDE SEQUENCE [LARGE SCALE GENOMIC DNA]</scope>
    <source>
        <strain evidence="13">JCM 18298</strain>
    </source>
</reference>
<keyword evidence="4" id="KW-0004">4Fe-4S</keyword>
<evidence type="ECO:0000256" key="4">
    <source>
        <dbReference type="ARBA" id="ARBA00022485"/>
    </source>
</evidence>
<gene>
    <name evidence="12" type="ORF">GCM10023318_59860</name>
</gene>
<evidence type="ECO:0000313" key="12">
    <source>
        <dbReference type="EMBL" id="GAA5068989.1"/>
    </source>
</evidence>
<evidence type="ECO:0000259" key="10">
    <source>
        <dbReference type="Pfam" id="PF00384"/>
    </source>
</evidence>
<dbReference type="CDD" id="cd02787">
    <property type="entry name" value="MopB_CT_ydeP"/>
    <property type="match status" value="1"/>
</dbReference>
<dbReference type="EMBL" id="BAABJM010000009">
    <property type="protein sequence ID" value="GAA5068989.1"/>
    <property type="molecule type" value="Genomic_DNA"/>
</dbReference>
<comment type="cofactor">
    <cofactor evidence="1">
        <name>Mo-bis(molybdopterin guanine dinucleotide)</name>
        <dbReference type="ChEBI" id="CHEBI:60539"/>
    </cofactor>
</comment>
<dbReference type="Gene3D" id="3.40.50.740">
    <property type="match status" value="1"/>
</dbReference>
<feature type="domain" description="Molybdopterin dinucleotide-binding" evidence="11">
    <location>
        <begin position="648"/>
        <end position="733"/>
    </location>
</feature>
<comment type="cofactor">
    <cofactor evidence="2">
        <name>[4Fe-4S] cluster</name>
        <dbReference type="ChEBI" id="CHEBI:49883"/>
    </cofactor>
</comment>
<evidence type="ECO:0000256" key="7">
    <source>
        <dbReference type="ARBA" id="ARBA00023002"/>
    </source>
</evidence>
<keyword evidence="7" id="KW-0560">Oxidoreductase</keyword>
<dbReference type="NCBIfam" id="TIGR01701">
    <property type="entry name" value="Fdhalpha-like"/>
    <property type="match status" value="1"/>
</dbReference>
<dbReference type="InterPro" id="IPR006657">
    <property type="entry name" value="MoPterin_dinucl-bd_dom"/>
</dbReference>
<keyword evidence="6" id="KW-0479">Metal-binding</keyword>
<evidence type="ECO:0000256" key="5">
    <source>
        <dbReference type="ARBA" id="ARBA00022505"/>
    </source>
</evidence>
<keyword evidence="9" id="KW-0411">Iron-sulfur</keyword>
<dbReference type="Pfam" id="PF00384">
    <property type="entry name" value="Molybdopterin"/>
    <property type="match status" value="1"/>
</dbReference>
<protein>
    <submittedName>
        <fullName evidence="12">FdhF/YdeP family oxidoreductase</fullName>
    </submittedName>
</protein>
<dbReference type="InterPro" id="IPR037951">
    <property type="entry name" value="MopB_CT_YdeP"/>
</dbReference>
<keyword evidence="5" id="KW-0500">Molybdenum</keyword>
<dbReference type="Pfam" id="PF01568">
    <property type="entry name" value="Molydop_binding"/>
    <property type="match status" value="1"/>
</dbReference>
<proteinExistence type="inferred from homology"/>
<dbReference type="SUPFAM" id="SSF53706">
    <property type="entry name" value="Formate dehydrogenase/DMSO reductase, domains 1-3"/>
    <property type="match status" value="1"/>
</dbReference>
<dbReference type="SUPFAM" id="SSF50692">
    <property type="entry name" value="ADC-like"/>
    <property type="match status" value="1"/>
</dbReference>
<comment type="caution">
    <text evidence="12">The sequence shown here is derived from an EMBL/GenBank/DDBJ whole genome shotgun (WGS) entry which is preliminary data.</text>
</comment>
<dbReference type="InterPro" id="IPR006656">
    <property type="entry name" value="Mopterin_OxRdtase"/>
</dbReference>
<dbReference type="Gene3D" id="3.40.228.10">
    <property type="entry name" value="Dimethylsulfoxide Reductase, domain 2"/>
    <property type="match status" value="1"/>
</dbReference>
<accession>A0ABP9L0M3</accession>
<evidence type="ECO:0000256" key="1">
    <source>
        <dbReference type="ARBA" id="ARBA00001942"/>
    </source>
</evidence>
<dbReference type="InterPro" id="IPR009010">
    <property type="entry name" value="Asp_de-COase-like_dom_sf"/>
</dbReference>
<sequence length="769" mass="83599">MHRNGPSEDIDEAALTVTPPKRQAAGVTAVTVALKRAVEEMGVLRTTRTLTRVNQVHGFDCPGCAWPEPTGHRRPAEFCENGAKAVAEEATLRTVTPEFFAAHSIRELADKSGYWLGQQGRLTHPMVLRPGDTHYSPIAWDDAYRLIAENLRALPAPDAAVFYTSGRTSNETAFLYQLLVRSYGTNNLPDCSNMCHESSGAALSNAIGIGKGSVTIDDFAAADLILVAGQNPGTNHPRMLSALADAKAEGAKIIAINPLPETGLLGFRDPQTVRGFTSGVDIADEFLQIRLGGDMALMRGLARLLIEADDRAPGSVLDREFIDAHCAGFPAYEKQARAVDFETVLAATGLTMDELEHTARLLAASKGTIVCWAMGLTQHTHAVATIEEATNVLLLRGMIGKPGAGVCPVRGHSNVQGDRTMGIWEKMPDRFLDALDREFGITSPREHGLDTVDSIRAMRDGRVRVFVGMGGNFASATPDTEVTEAALRDCALTVQISTKLNRSHLVHGRTALILPTLGRTDADLRDGHKQQVSVEDSMSMVHLSTGRLTPVSEHLRSEVAIVCELASALFGPDHPVPWRELSLDYDLIRASISRVVPGCADYNTKVRDRNGFQLPHPPRDRREFATATGRANFAANDLSWTPVPPGKLILQTMRSHDQYNTTIYGLDDRYRGIHHGRKVVLVHPEDIAEFGFAEGDLVDVVSEWADGVERRVANFRLVGYPTPRGNAAAYYPETNPLVALDHVAARSNTPVSKAVVIRFEPATAPEVLP</sequence>
<dbReference type="RefSeq" id="WP_345499736.1">
    <property type="nucleotide sequence ID" value="NZ_BAABJM010000009.1"/>
</dbReference>
<evidence type="ECO:0000256" key="6">
    <source>
        <dbReference type="ARBA" id="ARBA00022723"/>
    </source>
</evidence>
<dbReference type="PANTHER" id="PTHR43105">
    <property type="entry name" value="RESPIRATORY NITRATE REDUCTASE"/>
    <property type="match status" value="1"/>
</dbReference>
<evidence type="ECO:0000256" key="2">
    <source>
        <dbReference type="ARBA" id="ARBA00001966"/>
    </source>
</evidence>
<evidence type="ECO:0000256" key="3">
    <source>
        <dbReference type="ARBA" id="ARBA00010312"/>
    </source>
</evidence>
<evidence type="ECO:0000256" key="9">
    <source>
        <dbReference type="ARBA" id="ARBA00023014"/>
    </source>
</evidence>
<dbReference type="InterPro" id="IPR010046">
    <property type="entry name" value="Mopterin_OxRdtse_a_bac"/>
</dbReference>
<keyword evidence="8" id="KW-0408">Iron</keyword>
<name>A0ABP9L0M3_9NOCA</name>